<dbReference type="RefSeq" id="XP_024332982.1">
    <property type="nucleotide sequence ID" value="XM_024483117.1"/>
</dbReference>
<dbReference type="GeneID" id="36328066"/>
<feature type="non-terminal residue" evidence="1">
    <location>
        <position position="59"/>
    </location>
</feature>
<accession>A0A1X6MIM5</accession>
<gene>
    <name evidence="1" type="ORF">POSPLADRAFT_1094448</name>
</gene>
<dbReference type="EMBL" id="KZ110615">
    <property type="protein sequence ID" value="OSX56188.1"/>
    <property type="molecule type" value="Genomic_DNA"/>
</dbReference>
<dbReference type="AlphaFoldDB" id="A0A1X6MIM5"/>
<dbReference type="STRING" id="670580.A0A1X6MIM5"/>
<sequence>KTGEHVAEVFEYVARRVVMRWEYEEALDARTLHMQEADDTIHLTHAHPDRTRTIASCCG</sequence>
<keyword evidence="2" id="KW-1185">Reference proteome</keyword>
<dbReference type="OrthoDB" id="9989112at2759"/>
<evidence type="ECO:0000313" key="2">
    <source>
        <dbReference type="Proteomes" id="UP000194127"/>
    </source>
</evidence>
<proteinExistence type="predicted"/>
<organism evidence="1 2">
    <name type="scientific">Postia placenta MAD-698-R-SB12</name>
    <dbReference type="NCBI Taxonomy" id="670580"/>
    <lineage>
        <taxon>Eukaryota</taxon>
        <taxon>Fungi</taxon>
        <taxon>Dikarya</taxon>
        <taxon>Basidiomycota</taxon>
        <taxon>Agaricomycotina</taxon>
        <taxon>Agaricomycetes</taxon>
        <taxon>Polyporales</taxon>
        <taxon>Adustoporiaceae</taxon>
        <taxon>Rhodonia</taxon>
    </lineage>
</organism>
<feature type="non-terminal residue" evidence="1">
    <location>
        <position position="1"/>
    </location>
</feature>
<protein>
    <submittedName>
        <fullName evidence="1">Uncharacterized protein</fullName>
    </submittedName>
</protein>
<reference evidence="1 2" key="1">
    <citation type="submission" date="2017-04" db="EMBL/GenBank/DDBJ databases">
        <title>Genome Sequence of the Model Brown-Rot Fungus Postia placenta SB12.</title>
        <authorList>
            <consortium name="DOE Joint Genome Institute"/>
            <person name="Gaskell J."/>
            <person name="Kersten P."/>
            <person name="Larrondo L.F."/>
            <person name="Canessa P."/>
            <person name="Martinez D."/>
            <person name="Hibbett D."/>
            <person name="Schmoll M."/>
            <person name="Kubicek C.P."/>
            <person name="Martinez A.T."/>
            <person name="Yadav J."/>
            <person name="Master E."/>
            <person name="Magnuson J.K."/>
            <person name="James T."/>
            <person name="Yaver D."/>
            <person name="Berka R."/>
            <person name="Labutti K."/>
            <person name="Lipzen A."/>
            <person name="Aerts A."/>
            <person name="Barry K."/>
            <person name="Henrissat B."/>
            <person name="Blanchette R."/>
            <person name="Grigoriev I."/>
            <person name="Cullen D."/>
        </authorList>
    </citation>
    <scope>NUCLEOTIDE SEQUENCE [LARGE SCALE GENOMIC DNA]</scope>
    <source>
        <strain evidence="1 2">MAD-698-R-SB12</strain>
    </source>
</reference>
<dbReference type="Proteomes" id="UP000194127">
    <property type="component" value="Unassembled WGS sequence"/>
</dbReference>
<name>A0A1X6MIM5_9APHY</name>
<evidence type="ECO:0000313" key="1">
    <source>
        <dbReference type="EMBL" id="OSX56188.1"/>
    </source>
</evidence>